<evidence type="ECO:0000313" key="2">
    <source>
        <dbReference type="EMBL" id="KAL1625496.1"/>
    </source>
</evidence>
<accession>A0ABR3SN71</accession>
<comment type="caution">
    <text evidence="2">The sequence shown here is derived from an EMBL/GenBank/DDBJ whole genome shotgun (WGS) entry which is preliminary data.</text>
</comment>
<feature type="compositionally biased region" description="Polar residues" evidence="1">
    <location>
        <begin position="565"/>
        <end position="575"/>
    </location>
</feature>
<evidence type="ECO:0000256" key="1">
    <source>
        <dbReference type="SAM" id="MobiDB-lite"/>
    </source>
</evidence>
<evidence type="ECO:0000313" key="3">
    <source>
        <dbReference type="Proteomes" id="UP001521116"/>
    </source>
</evidence>
<feature type="region of interest" description="Disordered" evidence="1">
    <location>
        <begin position="440"/>
        <end position="468"/>
    </location>
</feature>
<feature type="compositionally biased region" description="Low complexity" evidence="1">
    <location>
        <begin position="605"/>
        <end position="616"/>
    </location>
</feature>
<feature type="region of interest" description="Disordered" evidence="1">
    <location>
        <begin position="498"/>
        <end position="518"/>
    </location>
</feature>
<keyword evidence="3" id="KW-1185">Reference proteome</keyword>
<protein>
    <submittedName>
        <fullName evidence="2">Uncharacterized protein</fullName>
    </submittedName>
</protein>
<proteinExistence type="predicted"/>
<reference evidence="2 3" key="1">
    <citation type="submission" date="2024-02" db="EMBL/GenBank/DDBJ databases">
        <title>De novo assembly and annotation of 12 fungi associated with fruit tree decline syndrome in Ontario, Canada.</title>
        <authorList>
            <person name="Sulman M."/>
            <person name="Ellouze W."/>
            <person name="Ilyukhin E."/>
        </authorList>
    </citation>
    <scope>NUCLEOTIDE SEQUENCE [LARGE SCALE GENOMIC DNA]</scope>
    <source>
        <strain evidence="2 3">M1-105</strain>
    </source>
</reference>
<name>A0ABR3SN71_9PEZI</name>
<gene>
    <name evidence="2" type="ORF">SLS56_007318</name>
</gene>
<sequence length="651" mass="71114">MALTRKTPSEFVAKTLTLGIFVNNVHIRKDGQDRAPDTFRTEYPNRISARAHGTSFHAFADDEQGTAADGDKDAAPSTIHRLTRRMTLSSLKSTAKHSIALIMQCAFFRYPIVEWEKGAAKICCLELEIVIPGYSNDPGAISQYMSTFNQLFGLLKGVSTVRVLLRVHKDQKLSRNGTISHEEYLYTFFNSLGRYMPSIRQLTVIIISERNAEHRKIQIEGVRDRGQQAFSMQWRDSCGAFDSNGKGVKIILRNINGEPVCDSDGSMIRYCVGGVLRDANGKVLLDDNKMIIRDTSGSDIRDSNGNAIQVEGDGTLVDRFGVTIKDATGAALRIANRGQLADAAGNVLVAHFAAVRDPGDQIRHDARGNVVLSIPDPCQSDACGIVLLNDNTWRHDPAIVSAVARPAAAPRAQFPAFDVQPSALVSGPSFAHPSATVRPAVSPFRSSTNPIPPVTPGSLDDSRKPTGPNDTVYYQFPSPYEPFIAGPGPRQDSVITNNQTAGPVSNGPKRGAAPTTDLHDLDFYRPDYVYQHDSRLYSSNSRDIRAQNPSATRSPTRRPLRRMGSTVTGNHSPDMSTGAPRDLMASGNTTQRVIHHMPSTGRAHTPTIGTPTTATAYDRPVSDHVNARALHRARSNLHGRQAFDQQPYSMP</sequence>
<feature type="region of interest" description="Disordered" evidence="1">
    <location>
        <begin position="539"/>
        <end position="584"/>
    </location>
</feature>
<feature type="compositionally biased region" description="Polar residues" evidence="1">
    <location>
        <begin position="539"/>
        <end position="554"/>
    </location>
</feature>
<organism evidence="2 3">
    <name type="scientific">Neofusicoccum ribis</name>
    <dbReference type="NCBI Taxonomy" id="45134"/>
    <lineage>
        <taxon>Eukaryota</taxon>
        <taxon>Fungi</taxon>
        <taxon>Dikarya</taxon>
        <taxon>Ascomycota</taxon>
        <taxon>Pezizomycotina</taxon>
        <taxon>Dothideomycetes</taxon>
        <taxon>Dothideomycetes incertae sedis</taxon>
        <taxon>Botryosphaeriales</taxon>
        <taxon>Botryosphaeriaceae</taxon>
        <taxon>Neofusicoccum</taxon>
    </lineage>
</organism>
<dbReference type="Proteomes" id="UP001521116">
    <property type="component" value="Unassembled WGS sequence"/>
</dbReference>
<feature type="region of interest" description="Disordered" evidence="1">
    <location>
        <begin position="598"/>
        <end position="618"/>
    </location>
</feature>
<dbReference type="EMBL" id="JAJVDC020000094">
    <property type="protein sequence ID" value="KAL1625496.1"/>
    <property type="molecule type" value="Genomic_DNA"/>
</dbReference>